<dbReference type="EMBL" id="CP034235">
    <property type="protein sequence ID" value="QGQ95366.1"/>
    <property type="molecule type" value="Genomic_DNA"/>
</dbReference>
<keyword evidence="1" id="KW-0812">Transmembrane</keyword>
<feature type="transmembrane region" description="Helical" evidence="1">
    <location>
        <begin position="131"/>
        <end position="157"/>
    </location>
</feature>
<dbReference type="AlphaFoldDB" id="A0A6B8RJ02"/>
<dbReference type="InterPro" id="IPR002541">
    <property type="entry name" value="Cyt_c_assembly"/>
</dbReference>
<dbReference type="KEGG" id="ppsc:EHS13_10955"/>
<feature type="transmembrane region" description="Helical" evidence="1">
    <location>
        <begin position="63"/>
        <end position="85"/>
    </location>
</feature>
<feature type="transmembrane region" description="Helical" evidence="1">
    <location>
        <begin position="181"/>
        <end position="207"/>
    </location>
</feature>
<feature type="domain" description="Cytochrome c assembly protein" evidence="2">
    <location>
        <begin position="66"/>
        <end position="271"/>
    </location>
</feature>
<dbReference type="RefSeq" id="WP_155700386.1">
    <property type="nucleotide sequence ID" value="NZ_CP034235.1"/>
</dbReference>
<feature type="transmembrane region" description="Helical" evidence="1">
    <location>
        <begin position="246"/>
        <end position="267"/>
    </location>
</feature>
<dbReference type="PANTHER" id="PTHR38034">
    <property type="entry name" value="INNER MEMBRANE PROTEIN YPJD"/>
    <property type="match status" value="1"/>
</dbReference>
<evidence type="ECO:0000313" key="3">
    <source>
        <dbReference type="EMBL" id="QGQ95366.1"/>
    </source>
</evidence>
<evidence type="ECO:0000313" key="4">
    <source>
        <dbReference type="Proteomes" id="UP000426246"/>
    </source>
</evidence>
<dbReference type="Proteomes" id="UP000426246">
    <property type="component" value="Chromosome"/>
</dbReference>
<feature type="transmembrane region" description="Helical" evidence="1">
    <location>
        <begin position="219"/>
        <end position="234"/>
    </location>
</feature>
<feature type="transmembrane region" description="Helical" evidence="1">
    <location>
        <begin position="6"/>
        <end position="24"/>
    </location>
</feature>
<gene>
    <name evidence="3" type="ORF">EHS13_10955</name>
</gene>
<feature type="transmembrane region" description="Helical" evidence="1">
    <location>
        <begin position="94"/>
        <end position="111"/>
    </location>
</feature>
<accession>A0A6B8RJ02</accession>
<dbReference type="GO" id="GO:0020037">
    <property type="term" value="F:heme binding"/>
    <property type="evidence" value="ECO:0007669"/>
    <property type="project" value="InterPro"/>
</dbReference>
<evidence type="ECO:0000256" key="1">
    <source>
        <dbReference type="SAM" id="Phobius"/>
    </source>
</evidence>
<dbReference type="Pfam" id="PF01578">
    <property type="entry name" value="Cytochrom_C_asm"/>
    <property type="match status" value="1"/>
</dbReference>
<reference evidence="4" key="1">
    <citation type="submission" date="2018-11" db="EMBL/GenBank/DDBJ databases">
        <title>Complete genome sequence of Paenibacillus sp. ML311-T8.</title>
        <authorList>
            <person name="Nam Y.-D."/>
            <person name="Kang J."/>
            <person name="Chung W.-H."/>
            <person name="Park Y.S."/>
        </authorList>
    </citation>
    <scope>NUCLEOTIDE SEQUENCE [LARGE SCALE GENOMIC DNA]</scope>
    <source>
        <strain evidence="4">ML311-T8</strain>
    </source>
</reference>
<protein>
    <submittedName>
        <fullName evidence="3">Cytochrome C assembly protein</fullName>
    </submittedName>
</protein>
<organism evidence="3 4">
    <name type="scientific">Paenibacillus psychroresistens</name>
    <dbReference type="NCBI Taxonomy" id="1778678"/>
    <lineage>
        <taxon>Bacteria</taxon>
        <taxon>Bacillati</taxon>
        <taxon>Bacillota</taxon>
        <taxon>Bacilli</taxon>
        <taxon>Bacillales</taxon>
        <taxon>Paenibacillaceae</taxon>
        <taxon>Paenibacillus</taxon>
    </lineage>
</organism>
<evidence type="ECO:0000259" key="2">
    <source>
        <dbReference type="Pfam" id="PF01578"/>
    </source>
</evidence>
<dbReference type="PANTHER" id="PTHR38034:SF1">
    <property type="entry name" value="INNER MEMBRANE PROTEIN YPJD"/>
    <property type="match status" value="1"/>
</dbReference>
<sequence length="272" mass="31302">MVTQGWMFDAILYIYALSLLFYFSDFVGVNRNAKRMGTGLLIFVWVLQTFYLVANAIEQRGHFVFTLFEALLLFSWLMVTFSLILNRFFRIEPLVFFANVVGFAVLALHFFSHHIDSPDISQGEALNELLFIHATLAVCSYAAFSLAAIFSGMYLFLHRQLKEKHWSPAMKRMPSLEKIEIYTFYSILSGFPLLLLSLVLGVIWITLRGDSNLLFDPKVVLSTFILLIYTAYLFQRRFSQSSGTSLAWWNIGAFAFMIVNFLVINLLSGFHR</sequence>
<dbReference type="GO" id="GO:0017004">
    <property type="term" value="P:cytochrome complex assembly"/>
    <property type="evidence" value="ECO:0007669"/>
    <property type="project" value="InterPro"/>
</dbReference>
<keyword evidence="4" id="KW-1185">Reference proteome</keyword>
<keyword evidence="1" id="KW-1133">Transmembrane helix</keyword>
<keyword evidence="1" id="KW-0472">Membrane</keyword>
<dbReference type="OrthoDB" id="2417400at2"/>
<proteinExistence type="predicted"/>
<feature type="transmembrane region" description="Helical" evidence="1">
    <location>
        <begin position="36"/>
        <end position="57"/>
    </location>
</feature>
<dbReference type="InterPro" id="IPR052372">
    <property type="entry name" value="YpjD/HemX"/>
</dbReference>
<name>A0A6B8RJ02_9BACL</name>